<evidence type="ECO:0000313" key="2">
    <source>
        <dbReference type="Proteomes" id="UP000462865"/>
    </source>
</evidence>
<dbReference type="Proteomes" id="UP000462865">
    <property type="component" value="Unassembled WGS sequence"/>
</dbReference>
<gene>
    <name evidence="1" type="ORF">GKG38_06875</name>
</gene>
<proteinExistence type="predicted"/>
<evidence type="ECO:0000313" key="1">
    <source>
        <dbReference type="EMBL" id="MSA94786.1"/>
    </source>
</evidence>
<protein>
    <submittedName>
        <fullName evidence="1">Uncharacterized protein</fullName>
    </submittedName>
</protein>
<dbReference type="AlphaFoldDB" id="A0A7K0IAE6"/>
<sequence length="84" mass="9109">MAMRAGAICALAMRVVAIQAEMRAVGRDSGGRCYKNALFGGQARRWRLRSGFGRKGITPDRGFSEGCFSLGLKRVSYPPKSAIL</sequence>
<comment type="caution">
    <text evidence="1">The sequence shown here is derived from an EMBL/GenBank/DDBJ whole genome shotgun (WGS) entry which is preliminary data.</text>
</comment>
<reference evidence="1 2" key="1">
    <citation type="journal article" date="2019" name="Nat. Med.">
        <title>A library of human gut bacterial isolates paired with longitudinal multiomics data enables mechanistic microbiome research.</title>
        <authorList>
            <person name="Poyet M."/>
            <person name="Groussin M."/>
            <person name="Gibbons S.M."/>
            <person name="Avila-Pacheco J."/>
            <person name="Jiang X."/>
            <person name="Kearney S.M."/>
            <person name="Perrotta A.R."/>
            <person name="Berdy B."/>
            <person name="Zhao S."/>
            <person name="Lieberman T.D."/>
            <person name="Swanson P.K."/>
            <person name="Smith M."/>
            <person name="Roesemann S."/>
            <person name="Alexander J.E."/>
            <person name="Rich S.A."/>
            <person name="Livny J."/>
            <person name="Vlamakis H."/>
            <person name="Clish C."/>
            <person name="Bullock K."/>
            <person name="Deik A."/>
            <person name="Scott J."/>
            <person name="Pierce K.A."/>
            <person name="Xavier R.J."/>
            <person name="Alm E.J."/>
        </authorList>
    </citation>
    <scope>NUCLEOTIDE SEQUENCE [LARGE SCALE GENOMIC DNA]</scope>
    <source>
        <strain evidence="1 2">BIOML-A1</strain>
    </source>
</reference>
<dbReference type="RefSeq" id="WP_123649897.1">
    <property type="nucleotide sequence ID" value="NZ_CP168029.1"/>
</dbReference>
<name>A0A7K0IAE6_9ACTN</name>
<organism evidence="1 2">
    <name type="scientific">Gordonibacter urolithinfaciens</name>
    <dbReference type="NCBI Taxonomy" id="1335613"/>
    <lineage>
        <taxon>Bacteria</taxon>
        <taxon>Bacillati</taxon>
        <taxon>Actinomycetota</taxon>
        <taxon>Coriobacteriia</taxon>
        <taxon>Eggerthellales</taxon>
        <taxon>Eggerthellaceae</taxon>
        <taxon>Gordonibacter</taxon>
    </lineage>
</organism>
<accession>A0A7K0IAE6</accession>
<dbReference type="EMBL" id="WKZA01000023">
    <property type="protein sequence ID" value="MSA94786.1"/>
    <property type="molecule type" value="Genomic_DNA"/>
</dbReference>